<reference evidence="3 4" key="1">
    <citation type="submission" date="2015-02" db="EMBL/GenBank/DDBJ databases">
        <title>Draft genome sequences of ten Microbacterium spp. with emphasis on heavy metal contaminated environments.</title>
        <authorList>
            <person name="Corretto E."/>
        </authorList>
    </citation>
    <scope>NUCLEOTIDE SEQUENCE [LARGE SCALE GENOMIC DNA]</scope>
    <source>
        <strain evidence="3 4">DSM 8608</strain>
    </source>
</reference>
<dbReference type="AlphaFoldDB" id="A0A0M2HDV2"/>
<dbReference type="Proteomes" id="UP000034098">
    <property type="component" value="Unassembled WGS sequence"/>
</dbReference>
<dbReference type="RefSeq" id="WP_157005539.1">
    <property type="nucleotide sequence ID" value="NZ_JYJA01000035.1"/>
</dbReference>
<keyword evidence="2" id="KW-0472">Membrane</keyword>
<gene>
    <name evidence="3" type="ORF">RS82_02378</name>
</gene>
<evidence type="ECO:0000313" key="3">
    <source>
        <dbReference type="EMBL" id="KJL42362.1"/>
    </source>
</evidence>
<comment type="caution">
    <text evidence="3">The sequence shown here is derived from an EMBL/GenBank/DDBJ whole genome shotgun (WGS) entry which is preliminary data.</text>
</comment>
<protein>
    <submittedName>
        <fullName evidence="3">Uncharacterized protein</fullName>
    </submittedName>
</protein>
<dbReference type="PATRIC" id="fig|69370.6.peg.2420"/>
<evidence type="ECO:0000256" key="2">
    <source>
        <dbReference type="SAM" id="Phobius"/>
    </source>
</evidence>
<feature type="region of interest" description="Disordered" evidence="1">
    <location>
        <begin position="39"/>
        <end position="82"/>
    </location>
</feature>
<evidence type="ECO:0000313" key="4">
    <source>
        <dbReference type="Proteomes" id="UP000034098"/>
    </source>
</evidence>
<name>A0A0M2HDV2_MICTR</name>
<evidence type="ECO:0000256" key="1">
    <source>
        <dbReference type="SAM" id="MobiDB-lite"/>
    </source>
</evidence>
<dbReference type="OrthoDB" id="5064254at2"/>
<feature type="transmembrane region" description="Helical" evidence="2">
    <location>
        <begin position="12"/>
        <end position="36"/>
    </location>
</feature>
<keyword evidence="2" id="KW-1133">Transmembrane helix</keyword>
<proteinExistence type="predicted"/>
<accession>A0A0M2HDV2</accession>
<dbReference type="EMBL" id="JYJA01000035">
    <property type="protein sequence ID" value="KJL42362.1"/>
    <property type="molecule type" value="Genomic_DNA"/>
</dbReference>
<keyword evidence="2" id="KW-0812">Transmembrane</keyword>
<organism evidence="3 4">
    <name type="scientific">Microbacterium trichothecenolyticum</name>
    <name type="common">Aureobacterium trichothecenolyticum</name>
    <dbReference type="NCBI Taxonomy" id="69370"/>
    <lineage>
        <taxon>Bacteria</taxon>
        <taxon>Bacillati</taxon>
        <taxon>Actinomycetota</taxon>
        <taxon>Actinomycetes</taxon>
        <taxon>Micrococcales</taxon>
        <taxon>Microbacteriaceae</taxon>
        <taxon>Microbacterium</taxon>
    </lineage>
</organism>
<keyword evidence="4" id="KW-1185">Reference proteome</keyword>
<sequence length="246" mass="25871">MMATQGSGRRSMLGAIVGGAVLVAAIVAIVVSSLLAQQPPSQTATPDETEPAGGTASVTATPEGAVVDPDAAQQGWTPEPITTDPEVYIRAALETASTFDTQASSREEWLAYLDTWFTPDTRYNDPVDQDAALRASRTEMRQGVVLPAEEWESLAREDGRVVATTGGAVTFVPVSQDPSGDMLIGTADVTLTFTRSDGSGGETSYEEQVRVSVQVLCGPGSVPTPDTAQLAGDCKVVRYFTEPMEP</sequence>